<reference evidence="2" key="2">
    <citation type="journal article" date="2023" name="Science">
        <title>Genomic signatures of disease resistance in endangered staghorn corals.</title>
        <authorList>
            <person name="Vollmer S.V."/>
            <person name="Selwyn J.D."/>
            <person name="Despard B.A."/>
            <person name="Roesel C.L."/>
        </authorList>
    </citation>
    <scope>NUCLEOTIDE SEQUENCE</scope>
    <source>
        <strain evidence="2">K2</strain>
    </source>
</reference>
<dbReference type="AlphaFoldDB" id="A0AAD9QTV6"/>
<organism evidence="2 3">
    <name type="scientific">Acropora cervicornis</name>
    <name type="common">Staghorn coral</name>
    <dbReference type="NCBI Taxonomy" id="6130"/>
    <lineage>
        <taxon>Eukaryota</taxon>
        <taxon>Metazoa</taxon>
        <taxon>Cnidaria</taxon>
        <taxon>Anthozoa</taxon>
        <taxon>Hexacorallia</taxon>
        <taxon>Scleractinia</taxon>
        <taxon>Astrocoeniina</taxon>
        <taxon>Acroporidae</taxon>
        <taxon>Acropora</taxon>
    </lineage>
</organism>
<sequence length="110" mass="12494">MKLRWSKKKDFHKRNSKHDPVRIVEGRLAAHQARQMAAQKTAQEKQESLERALPELLGNDIAHTSSRSGQLGLREDSDTGNNVRQRRPINYCTRLVANPIVGVLRQSNNA</sequence>
<evidence type="ECO:0000256" key="1">
    <source>
        <dbReference type="SAM" id="MobiDB-lite"/>
    </source>
</evidence>
<dbReference type="EMBL" id="JARQWQ010000014">
    <property type="protein sequence ID" value="KAK2567308.1"/>
    <property type="molecule type" value="Genomic_DNA"/>
</dbReference>
<gene>
    <name evidence="2" type="ORF">P5673_008101</name>
</gene>
<name>A0AAD9QTV6_ACRCE</name>
<keyword evidence="3" id="KW-1185">Reference proteome</keyword>
<dbReference type="Proteomes" id="UP001249851">
    <property type="component" value="Unassembled WGS sequence"/>
</dbReference>
<evidence type="ECO:0000313" key="2">
    <source>
        <dbReference type="EMBL" id="KAK2567308.1"/>
    </source>
</evidence>
<evidence type="ECO:0000313" key="3">
    <source>
        <dbReference type="Proteomes" id="UP001249851"/>
    </source>
</evidence>
<feature type="region of interest" description="Disordered" evidence="1">
    <location>
        <begin position="59"/>
        <end position="87"/>
    </location>
</feature>
<proteinExistence type="predicted"/>
<protein>
    <submittedName>
        <fullName evidence="2">Uncharacterized protein</fullName>
    </submittedName>
</protein>
<reference evidence="2" key="1">
    <citation type="journal article" date="2023" name="G3 (Bethesda)">
        <title>Whole genome assembly and annotation of the endangered Caribbean coral Acropora cervicornis.</title>
        <authorList>
            <person name="Selwyn J.D."/>
            <person name="Vollmer S.V."/>
        </authorList>
    </citation>
    <scope>NUCLEOTIDE SEQUENCE</scope>
    <source>
        <strain evidence="2">K2</strain>
    </source>
</reference>
<comment type="caution">
    <text evidence="2">The sequence shown here is derived from an EMBL/GenBank/DDBJ whole genome shotgun (WGS) entry which is preliminary data.</text>
</comment>
<accession>A0AAD9QTV6</accession>